<reference evidence="4 5" key="1">
    <citation type="submission" date="2015-01" db="EMBL/GenBank/DDBJ databases">
        <title>Comparative genomics of the lactic acid bacteria isolated from the honey bee gut.</title>
        <authorList>
            <person name="Ellegaard K.M."/>
            <person name="Tamarit D."/>
            <person name="Javelind E."/>
            <person name="Olofsson T."/>
            <person name="Andersson S.G."/>
            <person name="Vasquez A."/>
        </authorList>
    </citation>
    <scope>NUCLEOTIDE SEQUENCE [LARGE SCALE GENOMIC DNA]</scope>
    <source>
        <strain evidence="4 5">Bin4</strain>
    </source>
</reference>
<keyword evidence="1" id="KW-0472">Membrane</keyword>
<gene>
    <name evidence="4" type="ORF">JG30_13110</name>
</gene>
<dbReference type="Proteomes" id="UP000033558">
    <property type="component" value="Unassembled WGS sequence"/>
</dbReference>
<dbReference type="Pfam" id="PF06030">
    <property type="entry name" value="WxLIP_PGBD"/>
    <property type="match status" value="1"/>
</dbReference>
<dbReference type="AlphaFoldDB" id="A0A0F4LST0"/>
<evidence type="ECO:0000256" key="1">
    <source>
        <dbReference type="SAM" id="Phobius"/>
    </source>
</evidence>
<dbReference type="InterPro" id="IPR010317">
    <property type="entry name" value="WxLIP_PGBD"/>
</dbReference>
<evidence type="ECO:0000259" key="3">
    <source>
        <dbReference type="Pfam" id="PF11797"/>
    </source>
</evidence>
<dbReference type="OrthoDB" id="2292784at2"/>
<feature type="transmembrane region" description="Helical" evidence="1">
    <location>
        <begin position="309"/>
        <end position="334"/>
    </location>
</feature>
<keyword evidence="1" id="KW-1133">Transmembrane helix</keyword>
<keyword evidence="1" id="KW-0812">Transmembrane</keyword>
<accession>A0A0F4LST0</accession>
<evidence type="ECO:0000313" key="5">
    <source>
        <dbReference type="Proteomes" id="UP000033558"/>
    </source>
</evidence>
<sequence>MLVMKKLQMNLIVALISMIGWCFFYQIEITHAAAGMPVAAQLTVPANNKTNQPILDVDVQPQTVVHFGIKLQNLTSHPLQVQLLPGVAQTDSTGNINLVSLKDARKNMDSSWKYNVQQLGLSVQKVRLQSKQKLVVPLSLTAPNYRGTIAGAVIVQYIPPKAKHGTSNQLQFASELLLNVGDYTTIVPQIKLGAISLQAGGTPQVIAPVHNQRPVYYGGRAVSYRAQIYRADRRMLHKLNLPNASLAANSICNLSIPWGNQAVHPGRYLLKLRVQAGGQTWHLQRWFNVSFAQARQLNQANPNLQRNPWIFRILIIGVFILFLIVFLTLVFVYAKHKGLKSRKNN</sequence>
<dbReference type="HOGENOM" id="CLU_051987_2_0_9"/>
<dbReference type="PATRIC" id="fig|1218492.5.peg.1362"/>
<organism evidence="4 5">
    <name type="scientific">Bombilactobacillus mellifer</name>
    <dbReference type="NCBI Taxonomy" id="1218492"/>
    <lineage>
        <taxon>Bacteria</taxon>
        <taxon>Bacillati</taxon>
        <taxon>Bacillota</taxon>
        <taxon>Bacilli</taxon>
        <taxon>Lactobacillales</taxon>
        <taxon>Lactobacillaceae</taxon>
        <taxon>Bombilactobacillus</taxon>
    </lineage>
</organism>
<proteinExistence type="predicted"/>
<dbReference type="Pfam" id="PF11797">
    <property type="entry name" value="WxLIP_HBD"/>
    <property type="match status" value="1"/>
</dbReference>
<dbReference type="InterPro" id="IPR021759">
    <property type="entry name" value="WxLIP_HBD"/>
</dbReference>
<dbReference type="STRING" id="1218492.JG30_13110"/>
<feature type="domain" description="WxL Interacting Protein peptidoglycan binding" evidence="2">
    <location>
        <begin position="48"/>
        <end position="155"/>
    </location>
</feature>
<name>A0A0F4LST0_9LACO</name>
<comment type="caution">
    <text evidence="4">The sequence shown here is derived from an EMBL/GenBank/DDBJ whole genome shotgun (WGS) entry which is preliminary data.</text>
</comment>
<evidence type="ECO:0000313" key="4">
    <source>
        <dbReference type="EMBL" id="KJY60626.1"/>
    </source>
</evidence>
<dbReference type="EMBL" id="JXJQ01000010">
    <property type="protein sequence ID" value="KJY60626.1"/>
    <property type="molecule type" value="Genomic_DNA"/>
</dbReference>
<keyword evidence="5" id="KW-1185">Reference proteome</keyword>
<evidence type="ECO:0000259" key="2">
    <source>
        <dbReference type="Pfam" id="PF06030"/>
    </source>
</evidence>
<feature type="domain" description="WxL Interacting Protein host binding" evidence="3">
    <location>
        <begin position="165"/>
        <end position="299"/>
    </location>
</feature>
<protein>
    <submittedName>
        <fullName evidence="4">Uncharacterized protein</fullName>
    </submittedName>
</protein>